<protein>
    <submittedName>
        <fullName evidence="1">Uncharacterized protein</fullName>
    </submittedName>
</protein>
<gene>
    <name evidence="1" type="ORF">SAMN04487945_0883</name>
</gene>
<dbReference type="OrthoDB" id="256261at2157"/>
<dbReference type="STRING" id="355548.SAMN04487945_0883"/>
<dbReference type="EMBL" id="FOJA01000001">
    <property type="protein sequence ID" value="SEW00910.1"/>
    <property type="molecule type" value="Genomic_DNA"/>
</dbReference>
<accession>A0A1I0NHI9</accession>
<organism evidence="1 2">
    <name type="scientific">Halobacterium jilantaiense</name>
    <dbReference type="NCBI Taxonomy" id="355548"/>
    <lineage>
        <taxon>Archaea</taxon>
        <taxon>Methanobacteriati</taxon>
        <taxon>Methanobacteriota</taxon>
        <taxon>Stenosarchaea group</taxon>
        <taxon>Halobacteria</taxon>
        <taxon>Halobacteriales</taxon>
        <taxon>Halobacteriaceae</taxon>
        <taxon>Halobacterium</taxon>
    </lineage>
</organism>
<evidence type="ECO:0000313" key="2">
    <source>
        <dbReference type="Proteomes" id="UP000198518"/>
    </source>
</evidence>
<evidence type="ECO:0000313" key="1">
    <source>
        <dbReference type="EMBL" id="SEW00910.1"/>
    </source>
</evidence>
<dbReference type="RefSeq" id="WP_089668162.1">
    <property type="nucleotide sequence ID" value="NZ_FOJA01000001.1"/>
</dbReference>
<sequence length="311" mass="34280">MTAIQQVLFEVDGHYLGHPYFVSGNALYNALARRVDDVAGRSLHVSHGLFVPGEYGEYPAAHSRDGYAGKLGMSLPEVAAYEDLFVFRDPGQRWLLDSRPRDAHNTHDLASHGGRLAFTDSVQFARPVEMRAHTRTMSWFLHCYLHTPDDTVLPLDEDVLDGIQVGGARNYGFGELSVADTQLVELDDLDYSGLADAGQGYQLEVVSPYVLGSESPHGDAQAVPWWWDVQGDLTGGLRQRTGRLVDGDDTYELELVDHGQVVNYGGDRPVETAVNGVLRVGTHSRLGFGEFRLRPAGRDRVESRKEAGGDE</sequence>
<dbReference type="AlphaFoldDB" id="A0A1I0NHI9"/>
<reference evidence="1 2" key="1">
    <citation type="submission" date="2016-10" db="EMBL/GenBank/DDBJ databases">
        <authorList>
            <person name="de Groot N.N."/>
        </authorList>
    </citation>
    <scope>NUCLEOTIDE SEQUENCE [LARGE SCALE GENOMIC DNA]</scope>
    <source>
        <strain evidence="1 2">CGMCC 1.5337</strain>
    </source>
</reference>
<name>A0A1I0NHI9_9EURY</name>
<dbReference type="Proteomes" id="UP000198518">
    <property type="component" value="Unassembled WGS sequence"/>
</dbReference>
<keyword evidence="2" id="KW-1185">Reference proteome</keyword>
<proteinExistence type="predicted"/>